<dbReference type="InterPro" id="IPR014721">
    <property type="entry name" value="Ribsml_uS5_D2-typ_fold_subgr"/>
</dbReference>
<dbReference type="PANTHER" id="PTHR21569">
    <property type="entry name" value="RIBOSOMAL PROTEIN S9"/>
    <property type="match status" value="1"/>
</dbReference>
<feature type="region of interest" description="Disordered" evidence="7">
    <location>
        <begin position="302"/>
        <end position="323"/>
    </location>
</feature>
<dbReference type="InterPro" id="IPR000754">
    <property type="entry name" value="Ribosomal_uS9"/>
</dbReference>
<evidence type="ECO:0000256" key="7">
    <source>
        <dbReference type="SAM" id="MobiDB-lite"/>
    </source>
</evidence>
<organism evidence="8 9">
    <name type="scientific">Coniosporium apollinis</name>
    <dbReference type="NCBI Taxonomy" id="61459"/>
    <lineage>
        <taxon>Eukaryota</taxon>
        <taxon>Fungi</taxon>
        <taxon>Dikarya</taxon>
        <taxon>Ascomycota</taxon>
        <taxon>Pezizomycotina</taxon>
        <taxon>Dothideomycetes</taxon>
        <taxon>Dothideomycetes incertae sedis</taxon>
        <taxon>Coniosporium</taxon>
    </lineage>
</organism>
<comment type="caution">
    <text evidence="8">The sequence shown here is derived from an EMBL/GenBank/DDBJ whole genome shotgun (WGS) entry which is preliminary data.</text>
</comment>
<name>A0ABQ9NXL4_9PEZI</name>
<keyword evidence="2 6" id="KW-0689">Ribosomal protein</keyword>
<dbReference type="InterPro" id="IPR020574">
    <property type="entry name" value="Ribosomal_uS9_CS"/>
</dbReference>
<evidence type="ECO:0000256" key="6">
    <source>
        <dbReference type="RuleBase" id="RU003815"/>
    </source>
</evidence>
<accession>A0ABQ9NXL4</accession>
<evidence type="ECO:0000256" key="1">
    <source>
        <dbReference type="ARBA" id="ARBA00005251"/>
    </source>
</evidence>
<dbReference type="NCBIfam" id="NF001099">
    <property type="entry name" value="PRK00132.1"/>
    <property type="match status" value="1"/>
</dbReference>
<evidence type="ECO:0000256" key="5">
    <source>
        <dbReference type="ARBA" id="ARBA00042623"/>
    </source>
</evidence>
<evidence type="ECO:0000256" key="3">
    <source>
        <dbReference type="ARBA" id="ARBA00023274"/>
    </source>
</evidence>
<feature type="compositionally biased region" description="Basic residues" evidence="7">
    <location>
        <begin position="304"/>
        <end position="323"/>
    </location>
</feature>
<dbReference type="GO" id="GO:0005840">
    <property type="term" value="C:ribosome"/>
    <property type="evidence" value="ECO:0007669"/>
    <property type="project" value="UniProtKB-KW"/>
</dbReference>
<dbReference type="PANTHER" id="PTHR21569:SF1">
    <property type="entry name" value="SMALL RIBOSOMAL SUBUNIT PROTEIN US9M"/>
    <property type="match status" value="1"/>
</dbReference>
<evidence type="ECO:0000313" key="9">
    <source>
        <dbReference type="Proteomes" id="UP001172684"/>
    </source>
</evidence>
<dbReference type="SUPFAM" id="SSF54211">
    <property type="entry name" value="Ribosomal protein S5 domain 2-like"/>
    <property type="match status" value="1"/>
</dbReference>
<comment type="similarity">
    <text evidence="1 6">Belongs to the universal ribosomal protein uS9 family.</text>
</comment>
<evidence type="ECO:0000256" key="2">
    <source>
        <dbReference type="ARBA" id="ARBA00022980"/>
    </source>
</evidence>
<dbReference type="EMBL" id="JAPDRL010000014">
    <property type="protein sequence ID" value="KAJ9667125.1"/>
    <property type="molecule type" value="Genomic_DNA"/>
</dbReference>
<keyword evidence="9" id="KW-1185">Reference proteome</keyword>
<dbReference type="PROSITE" id="PS00360">
    <property type="entry name" value="RIBOSOMAL_S9"/>
    <property type="match status" value="1"/>
</dbReference>
<dbReference type="Pfam" id="PF00380">
    <property type="entry name" value="Ribosomal_S9"/>
    <property type="match status" value="1"/>
</dbReference>
<evidence type="ECO:0000313" key="8">
    <source>
        <dbReference type="EMBL" id="KAJ9667125.1"/>
    </source>
</evidence>
<reference evidence="8" key="1">
    <citation type="submission" date="2022-10" db="EMBL/GenBank/DDBJ databases">
        <title>Culturing micro-colonial fungi from biological soil crusts in the Mojave desert and describing Neophaeococcomyces mojavensis, and introducing the new genera and species Taxawa tesnikishii.</title>
        <authorList>
            <person name="Kurbessoian T."/>
            <person name="Stajich J.E."/>
        </authorList>
    </citation>
    <scope>NUCLEOTIDE SEQUENCE</scope>
    <source>
        <strain evidence="8">TK_1</strain>
    </source>
</reference>
<dbReference type="Gene3D" id="3.30.230.10">
    <property type="match status" value="1"/>
</dbReference>
<evidence type="ECO:0000256" key="4">
    <source>
        <dbReference type="ARBA" id="ARBA00039318"/>
    </source>
</evidence>
<proteinExistence type="inferred from homology"/>
<dbReference type="InterPro" id="IPR023035">
    <property type="entry name" value="Ribosomal_uS9_bac/plastid"/>
</dbReference>
<dbReference type="InterPro" id="IPR020568">
    <property type="entry name" value="Ribosomal_Su5_D2-typ_SF"/>
</dbReference>
<protein>
    <recommendedName>
        <fullName evidence="4">Small ribosomal subunit protein uS9m</fullName>
    </recommendedName>
    <alternativeName>
        <fullName evidence="5">37S ribosomal protein S9, mitochondrial</fullName>
    </alternativeName>
</protein>
<keyword evidence="3 6" id="KW-0687">Ribonucleoprotein</keyword>
<sequence>MKGVELSTGFQRAVCSVCRHQRPRSDAAKHLVKRIRYPVSSTPFSTSPIRRATDLTPASDRGIAAAPFSFGGDREDSGLLKRVRVVPASPSYFSGKPDFTDSLLSLQALLRKYQTLPTVPAGQAPRVAWKTLAQFRLSLSEPVKAAKYHKIVEVLHRLNHIHPSLMPEEVLEALQKHKRDINPFENVANPRFVDEHGRAWGTGRRKASVATACVVEGEGEVLVNGKTLTQFFGRLHDRESVIWALKSTQRIDKYNIWALVKGGGTTGQAEALTLAVGKALMVHEPLLKPALRRAGCVTRDPRRVERKKPGHVKARKMPTWVKR</sequence>
<gene>
    <name evidence="8" type="primary">MRPS9</name>
    <name evidence="8" type="ORF">H2201_002644</name>
</gene>
<dbReference type="Proteomes" id="UP001172684">
    <property type="component" value="Unassembled WGS sequence"/>
</dbReference>